<dbReference type="InterPro" id="IPR001279">
    <property type="entry name" value="Metallo-B-lactamas"/>
</dbReference>
<dbReference type="EMBL" id="CP065989">
    <property type="protein sequence ID" value="QQB14620.1"/>
    <property type="molecule type" value="Genomic_DNA"/>
</dbReference>
<dbReference type="Proteomes" id="UP000595374">
    <property type="component" value="Chromosome"/>
</dbReference>
<dbReference type="Gene3D" id="3.60.15.10">
    <property type="entry name" value="Ribonuclease Z/Hydroxyacylglutathione hydrolase-like"/>
    <property type="match status" value="1"/>
</dbReference>
<dbReference type="InterPro" id="IPR044094">
    <property type="entry name" value="AtsA-like_MBL-fold"/>
</dbReference>
<reference evidence="4 5" key="1">
    <citation type="submission" date="2020-12" db="EMBL/GenBank/DDBJ databases">
        <title>FDA dAtabase for Regulatory Grade micrObial Sequences (FDA-ARGOS): Supporting development and validation of Infectious Disease Dx tests.</title>
        <authorList>
            <person name="Sproer C."/>
            <person name="Gronow S."/>
            <person name="Severitt S."/>
            <person name="Schroder I."/>
            <person name="Tallon L."/>
            <person name="Sadzewicz L."/>
            <person name="Zhao X."/>
            <person name="Boylan J."/>
            <person name="Ott S."/>
            <person name="Bowen H."/>
            <person name="Vavikolanu K."/>
            <person name="Mehta A."/>
            <person name="Aluvathingal J."/>
            <person name="Nadendla S."/>
            <person name="Lowell S."/>
            <person name="Myers T."/>
            <person name="Yan Y."/>
            <person name="Sichtig H."/>
        </authorList>
    </citation>
    <scope>NUCLEOTIDE SEQUENCE [LARGE SCALE GENOMIC DNA]</scope>
    <source>
        <strain evidence="4 5">FDAARGOS_990</strain>
    </source>
</reference>
<evidence type="ECO:0000256" key="1">
    <source>
        <dbReference type="ARBA" id="ARBA00022759"/>
    </source>
</evidence>
<name>A0A7T3ZZT7_9MICO</name>
<dbReference type="GO" id="GO:0042781">
    <property type="term" value="F:3'-tRNA processing endoribonuclease activity"/>
    <property type="evidence" value="ECO:0007669"/>
    <property type="project" value="TreeGrafter"/>
</dbReference>
<dbReference type="Pfam" id="PF00753">
    <property type="entry name" value="Lactamase_B"/>
    <property type="match status" value="1"/>
</dbReference>
<feature type="domain" description="Metallo-beta-lactamase" evidence="3">
    <location>
        <begin position="40"/>
        <end position="92"/>
    </location>
</feature>
<dbReference type="SUPFAM" id="SSF56281">
    <property type="entry name" value="Metallo-hydrolase/oxidoreductase"/>
    <property type="match status" value="1"/>
</dbReference>
<organism evidence="4 5">
    <name type="scientific">Brevibacterium casei</name>
    <dbReference type="NCBI Taxonomy" id="33889"/>
    <lineage>
        <taxon>Bacteria</taxon>
        <taxon>Bacillati</taxon>
        <taxon>Actinomycetota</taxon>
        <taxon>Actinomycetes</taxon>
        <taxon>Micrococcales</taxon>
        <taxon>Brevibacteriaceae</taxon>
        <taxon>Brevibacterium</taxon>
    </lineage>
</organism>
<evidence type="ECO:0000256" key="2">
    <source>
        <dbReference type="ARBA" id="ARBA00022801"/>
    </source>
</evidence>
<dbReference type="PANTHER" id="PTHR46018">
    <property type="entry name" value="ZINC PHOSPHODIESTERASE ELAC PROTEIN 1"/>
    <property type="match status" value="1"/>
</dbReference>
<gene>
    <name evidence="4" type="ORF">I6H47_01065</name>
</gene>
<evidence type="ECO:0000313" key="5">
    <source>
        <dbReference type="Proteomes" id="UP000595374"/>
    </source>
</evidence>
<accession>A0A7T3ZZT7</accession>
<sequence>MPAHRPLTAAEASAYRTKVTLLGTAGGPPWWDDSDRHGISTAITVGDAVYLIDCGEGWGPQFRKAGLGPTGFQKGIDNLRSVFITHHHSDHMVDYPNLLILAWHNGSDGLRQPVQIFGPGDRGTLPPIFDEDNRDPIPEVFNPESPTPGLVESSQRLLQGYALDINDRMRDNAKQDLREIFEFHDIELPGTTGSDPNGDPTPAMEPFEVYADENVRVTAILVDHRPIFPAFAFRFDTPDGSIVISGDTGVCDNLVTIAEGADILIHEVIDMEWIDGLIGEASPHPDHNLMQHMLAAHTSIEQVGPQAEAAGVDTVVLTHIVPADGPVEKFQRAQEGFSGNLVVGEDLMNFGLGAPRTD</sequence>
<keyword evidence="1" id="KW-0540">Nuclease</keyword>
<dbReference type="RefSeq" id="WP_198499676.1">
    <property type="nucleotide sequence ID" value="NZ_CP065989.1"/>
</dbReference>
<dbReference type="AlphaFoldDB" id="A0A7T3ZZT7"/>
<proteinExistence type="predicted"/>
<dbReference type="CDD" id="cd07719">
    <property type="entry name" value="arylsulfatase_AtsA-like_MBL-fold"/>
    <property type="match status" value="1"/>
</dbReference>
<dbReference type="PANTHER" id="PTHR46018:SF2">
    <property type="entry name" value="ZINC PHOSPHODIESTERASE ELAC PROTEIN 1"/>
    <property type="match status" value="1"/>
</dbReference>
<keyword evidence="1" id="KW-0255">Endonuclease</keyword>
<dbReference type="InterPro" id="IPR036866">
    <property type="entry name" value="RibonucZ/Hydroxyglut_hydro"/>
</dbReference>
<evidence type="ECO:0000313" key="4">
    <source>
        <dbReference type="EMBL" id="QQB14620.1"/>
    </source>
</evidence>
<evidence type="ECO:0000259" key="3">
    <source>
        <dbReference type="Pfam" id="PF00753"/>
    </source>
</evidence>
<protein>
    <submittedName>
        <fullName evidence="4">MBL fold metallo-hydrolase</fullName>
    </submittedName>
</protein>
<keyword evidence="2 4" id="KW-0378">Hydrolase</keyword>